<dbReference type="PROSITE" id="PS00061">
    <property type="entry name" value="ADH_SHORT"/>
    <property type="match status" value="1"/>
</dbReference>
<dbReference type="OrthoDB" id="9789083at2"/>
<dbReference type="InterPro" id="IPR051911">
    <property type="entry name" value="SDR_oxidoreductase"/>
</dbReference>
<proteinExistence type="inferred from homology"/>
<dbReference type="InterPro" id="IPR036291">
    <property type="entry name" value="NAD(P)-bd_dom_sf"/>
</dbReference>
<name>A0A2P7NZG9_9PROT</name>
<dbReference type="RefSeq" id="WP_106705266.1">
    <property type="nucleotide sequence ID" value="NZ_PXXU01000001.1"/>
</dbReference>
<gene>
    <name evidence="4" type="ORF">C7H79_00090</name>
</gene>
<dbReference type="AlphaFoldDB" id="A0A2P7NZG9"/>
<accession>A0A2P7NZG9</accession>
<dbReference type="PRINTS" id="PR00080">
    <property type="entry name" value="SDRFAMILY"/>
</dbReference>
<dbReference type="EMBL" id="PXXU01000001">
    <property type="protein sequence ID" value="PSJ18882.1"/>
    <property type="molecule type" value="Genomic_DNA"/>
</dbReference>
<reference evidence="4 5" key="1">
    <citation type="submission" date="2018-03" db="EMBL/GenBank/DDBJ databases">
        <title>Draft genome of Nitrosomonas supralitoralis APG5.</title>
        <authorList>
            <person name="Urakawa H."/>
            <person name="Lopez J.V."/>
        </authorList>
    </citation>
    <scope>NUCLEOTIDE SEQUENCE [LARGE SCALE GENOMIC DNA]</scope>
    <source>
        <strain evidence="4 5">APG5</strain>
    </source>
</reference>
<dbReference type="InterPro" id="IPR002347">
    <property type="entry name" value="SDR_fam"/>
</dbReference>
<comment type="caution">
    <text evidence="4">The sequence shown here is derived from an EMBL/GenBank/DDBJ whole genome shotgun (WGS) entry which is preliminary data.</text>
</comment>
<protein>
    <submittedName>
        <fullName evidence="4">Short-chain dehydrogenase/reductase</fullName>
    </submittedName>
</protein>
<dbReference type="Proteomes" id="UP000241912">
    <property type="component" value="Unassembled WGS sequence"/>
</dbReference>
<dbReference type="SUPFAM" id="SSF51735">
    <property type="entry name" value="NAD(P)-binding Rossmann-fold domains"/>
    <property type="match status" value="1"/>
</dbReference>
<dbReference type="PANTHER" id="PTHR43976:SF16">
    <property type="entry name" value="SHORT-CHAIN DEHYDROGENASE_REDUCTASE FAMILY PROTEIN"/>
    <property type="match status" value="1"/>
</dbReference>
<sequence length="271" mass="29696">MTKPIALVTGASSGIGKATAELLANNNYYVFAMARRMNRLEQIRSENIEPICLDVTDANAIKILIDHVMTTKGRIDLLVNNAGYGQLGAVECVSMEAAHEQFEVNVFGYARFMQAVLPHMRAQNSGIIINIASILGQISIPGFGWYAASKHAVEALSESLRGEVMKFGINVVVIAPGLIKTEFAEKEFELLKTVEHPPIYQKLLDALPRLLKDEAIAPGPEIIAKAVLKAAKASFPPMRHAVPGDSRTAVISRWLLGSRLFDWAVRCKMKI</sequence>
<evidence type="ECO:0000256" key="2">
    <source>
        <dbReference type="ARBA" id="ARBA00023002"/>
    </source>
</evidence>
<evidence type="ECO:0000313" key="5">
    <source>
        <dbReference type="Proteomes" id="UP000241912"/>
    </source>
</evidence>
<evidence type="ECO:0000313" key="4">
    <source>
        <dbReference type="EMBL" id="PSJ18882.1"/>
    </source>
</evidence>
<organism evidence="4 5">
    <name type="scientific">Nitrosomonas supralitoralis</name>
    <dbReference type="NCBI Taxonomy" id="2116706"/>
    <lineage>
        <taxon>Bacteria</taxon>
        <taxon>Pseudomonadati</taxon>
        <taxon>Pseudomonadota</taxon>
        <taxon>Betaproteobacteria</taxon>
        <taxon>Nitrosomonadales</taxon>
        <taxon>Nitrosomonadaceae</taxon>
        <taxon>Nitrosomonas</taxon>
    </lineage>
</organism>
<dbReference type="Gene3D" id="3.40.50.720">
    <property type="entry name" value="NAD(P)-binding Rossmann-like Domain"/>
    <property type="match status" value="1"/>
</dbReference>
<dbReference type="InterPro" id="IPR020904">
    <property type="entry name" value="Sc_DH/Rdtase_CS"/>
</dbReference>
<keyword evidence="5" id="KW-1185">Reference proteome</keyword>
<evidence type="ECO:0000256" key="3">
    <source>
        <dbReference type="RuleBase" id="RU000363"/>
    </source>
</evidence>
<dbReference type="GO" id="GO:0016491">
    <property type="term" value="F:oxidoreductase activity"/>
    <property type="evidence" value="ECO:0007669"/>
    <property type="project" value="UniProtKB-KW"/>
</dbReference>
<dbReference type="Pfam" id="PF00106">
    <property type="entry name" value="adh_short"/>
    <property type="match status" value="1"/>
</dbReference>
<keyword evidence="2" id="KW-0560">Oxidoreductase</keyword>
<comment type="similarity">
    <text evidence="1 3">Belongs to the short-chain dehydrogenases/reductases (SDR) family.</text>
</comment>
<dbReference type="CDD" id="cd05374">
    <property type="entry name" value="17beta-HSD-like_SDR_c"/>
    <property type="match status" value="1"/>
</dbReference>
<evidence type="ECO:0000256" key="1">
    <source>
        <dbReference type="ARBA" id="ARBA00006484"/>
    </source>
</evidence>
<dbReference type="PANTHER" id="PTHR43976">
    <property type="entry name" value="SHORT CHAIN DEHYDROGENASE"/>
    <property type="match status" value="1"/>
</dbReference>
<dbReference type="PRINTS" id="PR00081">
    <property type="entry name" value="GDHRDH"/>
</dbReference>